<sequence length="111" mass="11932">LLQEVGSIIGKRGDHIKFIRDQSGAKINISDGSCPERIVTITGSTGTINKAFGMICSKLQQDLQAFPNSIPKPPITMRLIVPATQCGCIIGKGGSKIKEIREVSNKLRIKG</sequence>
<dbReference type="GO" id="GO:0003723">
    <property type="term" value="F:RNA binding"/>
    <property type="evidence" value="ECO:0007669"/>
    <property type="project" value="UniProtKB-UniRule"/>
</dbReference>
<dbReference type="Gene3D" id="3.30.1370.10">
    <property type="entry name" value="K Homology domain, type 1"/>
    <property type="match status" value="2"/>
</dbReference>
<evidence type="ECO:0000313" key="5">
    <source>
        <dbReference type="WBParaSite" id="EEL_0000326901-mRNA-1"/>
    </source>
</evidence>
<accession>A0A0R3RP57</accession>
<dbReference type="InterPro" id="IPR036612">
    <property type="entry name" value="KH_dom_type_1_sf"/>
</dbReference>
<dbReference type="SUPFAM" id="SSF54814">
    <property type="entry name" value="Prokaryotic type KH domain (KH-domain type II)"/>
    <property type="match status" value="1"/>
</dbReference>
<proteinExistence type="predicted"/>
<keyword evidence="2" id="KW-0694">RNA-binding</keyword>
<dbReference type="STRING" id="1147741.A0A0R3RP57"/>
<keyword evidence="1" id="KW-0677">Repeat</keyword>
<dbReference type="InterPro" id="IPR009019">
    <property type="entry name" value="KH_sf_prok-type"/>
</dbReference>
<evidence type="ECO:0000313" key="4">
    <source>
        <dbReference type="Proteomes" id="UP000050640"/>
    </source>
</evidence>
<name>A0A0R3RP57_9BILA</name>
<dbReference type="PANTHER" id="PTHR10288">
    <property type="entry name" value="KH DOMAIN CONTAINING RNA BINDING PROTEIN"/>
    <property type="match status" value="1"/>
</dbReference>
<dbReference type="WBParaSite" id="EEL_0000326901-mRNA-1">
    <property type="protein sequence ID" value="EEL_0000326901-mRNA-1"/>
    <property type="gene ID" value="EEL_0000326901"/>
</dbReference>
<dbReference type="AlphaFoldDB" id="A0A0R3RP57"/>
<dbReference type="CDD" id="cd22438">
    <property type="entry name" value="KH-I_PCBP_rpt1"/>
    <property type="match status" value="1"/>
</dbReference>
<evidence type="ECO:0000256" key="1">
    <source>
        <dbReference type="ARBA" id="ARBA00022737"/>
    </source>
</evidence>
<dbReference type="SUPFAM" id="SSF54791">
    <property type="entry name" value="Eukaryotic type KH-domain (KH-domain type I)"/>
    <property type="match status" value="1"/>
</dbReference>
<dbReference type="SMART" id="SM00322">
    <property type="entry name" value="KH"/>
    <property type="match status" value="1"/>
</dbReference>
<dbReference type="PROSITE" id="PS50084">
    <property type="entry name" value="KH_TYPE_1"/>
    <property type="match status" value="2"/>
</dbReference>
<evidence type="ECO:0000259" key="3">
    <source>
        <dbReference type="SMART" id="SM00322"/>
    </source>
</evidence>
<dbReference type="Proteomes" id="UP000050640">
    <property type="component" value="Unplaced"/>
</dbReference>
<feature type="domain" description="K Homology" evidence="3">
    <location>
        <begin position="3"/>
        <end position="60"/>
    </location>
</feature>
<dbReference type="InterPro" id="IPR004087">
    <property type="entry name" value="KH_dom"/>
</dbReference>
<protein>
    <submittedName>
        <fullName evidence="5">KH domain-containing protein</fullName>
    </submittedName>
</protein>
<dbReference type="InterPro" id="IPR004088">
    <property type="entry name" value="KH_dom_type_1"/>
</dbReference>
<organism evidence="4 5">
    <name type="scientific">Elaeophora elaphi</name>
    <dbReference type="NCBI Taxonomy" id="1147741"/>
    <lineage>
        <taxon>Eukaryota</taxon>
        <taxon>Metazoa</taxon>
        <taxon>Ecdysozoa</taxon>
        <taxon>Nematoda</taxon>
        <taxon>Chromadorea</taxon>
        <taxon>Rhabditida</taxon>
        <taxon>Spirurina</taxon>
        <taxon>Spiruromorpha</taxon>
        <taxon>Filarioidea</taxon>
        <taxon>Onchocercidae</taxon>
        <taxon>Elaeophora</taxon>
    </lineage>
</organism>
<reference evidence="5" key="1">
    <citation type="submission" date="2017-02" db="UniProtKB">
        <authorList>
            <consortium name="WormBaseParasite"/>
        </authorList>
    </citation>
    <scope>IDENTIFICATION</scope>
</reference>
<evidence type="ECO:0000256" key="2">
    <source>
        <dbReference type="PROSITE-ProRule" id="PRU00117"/>
    </source>
</evidence>
<keyword evidence="4" id="KW-1185">Reference proteome</keyword>
<dbReference type="Pfam" id="PF00013">
    <property type="entry name" value="KH_1"/>
    <property type="match status" value="2"/>
</dbReference>